<dbReference type="Proteomes" id="UP000401081">
    <property type="component" value="Unassembled WGS sequence"/>
</dbReference>
<sequence>MIARASLRFYILAELSQFTLLTAFSHWLIPAHGALGAAQAYMATYIVYFTLCCGVFFIWRKRQ</sequence>
<accession>A0A485B568</accession>
<keyword evidence="1" id="KW-1133">Transmembrane helix</keyword>
<reference evidence="2 3" key="1">
    <citation type="submission" date="2019-03" db="EMBL/GenBank/DDBJ databases">
        <authorList>
            <consortium name="Pathogen Informatics"/>
        </authorList>
    </citation>
    <scope>NUCLEOTIDE SEQUENCE [LARGE SCALE GENOMIC DNA]</scope>
    <source>
        <strain evidence="2 3">NCTC12993</strain>
    </source>
</reference>
<evidence type="ECO:0000313" key="2">
    <source>
        <dbReference type="EMBL" id="VFS68525.1"/>
    </source>
</evidence>
<feature type="transmembrane region" description="Helical" evidence="1">
    <location>
        <begin position="7"/>
        <end position="29"/>
    </location>
</feature>
<name>A0A485B568_KLUCR</name>
<evidence type="ECO:0000313" key="3">
    <source>
        <dbReference type="Proteomes" id="UP000401081"/>
    </source>
</evidence>
<dbReference type="EMBL" id="CAADJD010000020">
    <property type="protein sequence ID" value="VFS68525.1"/>
    <property type="molecule type" value="Genomic_DNA"/>
</dbReference>
<keyword evidence="1" id="KW-0472">Membrane</keyword>
<protein>
    <submittedName>
        <fullName evidence="2">O-antigen translocase</fullName>
    </submittedName>
</protein>
<dbReference type="AlphaFoldDB" id="A0A485B568"/>
<gene>
    <name evidence="2" type="primary">wzxE_4</name>
    <name evidence="2" type="ORF">NCTC12993_04045</name>
</gene>
<evidence type="ECO:0000256" key="1">
    <source>
        <dbReference type="SAM" id="Phobius"/>
    </source>
</evidence>
<organism evidence="2 3">
    <name type="scientific">Kluyvera cryocrescens</name>
    <name type="common">Kluyvera citrophila</name>
    <dbReference type="NCBI Taxonomy" id="580"/>
    <lineage>
        <taxon>Bacteria</taxon>
        <taxon>Pseudomonadati</taxon>
        <taxon>Pseudomonadota</taxon>
        <taxon>Gammaproteobacteria</taxon>
        <taxon>Enterobacterales</taxon>
        <taxon>Enterobacteriaceae</taxon>
        <taxon>Kluyvera</taxon>
    </lineage>
</organism>
<feature type="transmembrane region" description="Helical" evidence="1">
    <location>
        <begin position="41"/>
        <end position="59"/>
    </location>
</feature>
<keyword evidence="1" id="KW-0812">Transmembrane</keyword>
<keyword evidence="3" id="KW-1185">Reference proteome</keyword>
<proteinExistence type="predicted"/>